<name>A0A1I1VJV2_9BACT</name>
<proteinExistence type="predicted"/>
<dbReference type="STRING" id="54.SAMN02745121_01713"/>
<dbReference type="OrthoDB" id="5518731at2"/>
<reference evidence="2" key="1">
    <citation type="submission" date="2016-10" db="EMBL/GenBank/DDBJ databases">
        <authorList>
            <person name="Varghese N."/>
            <person name="Submissions S."/>
        </authorList>
    </citation>
    <scope>NUCLEOTIDE SEQUENCE [LARGE SCALE GENOMIC DNA]</scope>
    <source>
        <strain evidence="2">ATCC 25963</strain>
    </source>
</reference>
<organism evidence="1 2">
    <name type="scientific">Nannocystis exedens</name>
    <dbReference type="NCBI Taxonomy" id="54"/>
    <lineage>
        <taxon>Bacteria</taxon>
        <taxon>Pseudomonadati</taxon>
        <taxon>Myxococcota</taxon>
        <taxon>Polyangia</taxon>
        <taxon>Nannocystales</taxon>
        <taxon>Nannocystaceae</taxon>
        <taxon>Nannocystis</taxon>
    </lineage>
</organism>
<dbReference type="PROSITE" id="PS51257">
    <property type="entry name" value="PROKAR_LIPOPROTEIN"/>
    <property type="match status" value="1"/>
</dbReference>
<evidence type="ECO:0008006" key="3">
    <source>
        <dbReference type="Google" id="ProtNLM"/>
    </source>
</evidence>
<evidence type="ECO:0000313" key="2">
    <source>
        <dbReference type="Proteomes" id="UP000199400"/>
    </source>
</evidence>
<dbReference type="EMBL" id="FOMX01000005">
    <property type="protein sequence ID" value="SFD83256.1"/>
    <property type="molecule type" value="Genomic_DNA"/>
</dbReference>
<dbReference type="RefSeq" id="WP_096330529.1">
    <property type="nucleotide sequence ID" value="NZ_FOMX01000005.1"/>
</dbReference>
<keyword evidence="2" id="KW-1185">Reference proteome</keyword>
<protein>
    <recommendedName>
        <fullName evidence="3">DUF3291 domain-containing protein</fullName>
    </recommendedName>
</protein>
<dbReference type="Proteomes" id="UP000199400">
    <property type="component" value="Unassembled WGS sequence"/>
</dbReference>
<sequence>MPTRAIFSILSLLVACGSQDSDSTTTNAEEPSVAELAACDEHDLEVIPFMGPAFDDNGALLAPLPVPHIVATTAGWHTPENRDAVVSHNTPPMMDVFTHDGLLGASFAYSEACGSGRTVTLWRDEAARKKFVFGEVHSAAIRNGLKYTSGWETTHWTESTATEPPSWDAVKVRLATVRRE</sequence>
<dbReference type="AlphaFoldDB" id="A0A1I1VJV2"/>
<gene>
    <name evidence="1" type="ORF">SAMN02745121_01713</name>
</gene>
<evidence type="ECO:0000313" key="1">
    <source>
        <dbReference type="EMBL" id="SFD83256.1"/>
    </source>
</evidence>
<accession>A0A1I1VJV2</accession>